<dbReference type="AlphaFoldDB" id="A0AAN7ZCW6"/>
<dbReference type="Gene3D" id="1.20.1250.20">
    <property type="entry name" value="MFS general substrate transporter like domains"/>
    <property type="match status" value="1"/>
</dbReference>
<evidence type="ECO:0000313" key="8">
    <source>
        <dbReference type="Proteomes" id="UP001329430"/>
    </source>
</evidence>
<feature type="transmembrane region" description="Helical" evidence="5">
    <location>
        <begin position="67"/>
        <end position="88"/>
    </location>
</feature>
<reference evidence="7 8" key="1">
    <citation type="journal article" date="2024" name="Insects">
        <title>An Improved Chromosome-Level Genome Assembly of the Firefly Pyrocoelia pectoralis.</title>
        <authorList>
            <person name="Fu X."/>
            <person name="Meyer-Rochow V.B."/>
            <person name="Ballantyne L."/>
            <person name="Zhu X."/>
        </authorList>
    </citation>
    <scope>NUCLEOTIDE SEQUENCE [LARGE SCALE GENOMIC DNA]</scope>
    <source>
        <strain evidence="7">XCY_ONT2</strain>
    </source>
</reference>
<comment type="subcellular location">
    <subcellularLocation>
        <location evidence="1">Membrane</location>
        <topology evidence="1">Multi-pass membrane protein</topology>
    </subcellularLocation>
</comment>
<evidence type="ECO:0000256" key="1">
    <source>
        <dbReference type="ARBA" id="ARBA00004141"/>
    </source>
</evidence>
<evidence type="ECO:0000256" key="2">
    <source>
        <dbReference type="ARBA" id="ARBA00022692"/>
    </source>
</evidence>
<dbReference type="PANTHER" id="PTHR48021:SF24">
    <property type="entry name" value="MAJOR FACILITATOR SUPERFAMILY (MFS) PROFILE DOMAIN-CONTAINING PROTEIN"/>
    <property type="match status" value="1"/>
</dbReference>
<dbReference type="PROSITE" id="PS50850">
    <property type="entry name" value="MFS"/>
    <property type="match status" value="1"/>
</dbReference>
<feature type="domain" description="Major facilitator superfamily (MFS) profile" evidence="6">
    <location>
        <begin position="1"/>
        <end position="154"/>
    </location>
</feature>
<dbReference type="Proteomes" id="UP001329430">
    <property type="component" value="Chromosome 10"/>
</dbReference>
<dbReference type="Pfam" id="PF00083">
    <property type="entry name" value="Sugar_tr"/>
    <property type="match status" value="1"/>
</dbReference>
<evidence type="ECO:0000313" key="7">
    <source>
        <dbReference type="EMBL" id="KAK5638927.1"/>
    </source>
</evidence>
<dbReference type="GO" id="GO:0016020">
    <property type="term" value="C:membrane"/>
    <property type="evidence" value="ECO:0007669"/>
    <property type="project" value="UniProtKB-SubCell"/>
</dbReference>
<feature type="transmembrane region" description="Helical" evidence="5">
    <location>
        <begin position="12"/>
        <end position="32"/>
    </location>
</feature>
<dbReference type="EMBL" id="JAVRBK010000010">
    <property type="protein sequence ID" value="KAK5638927.1"/>
    <property type="molecule type" value="Genomic_DNA"/>
</dbReference>
<dbReference type="PANTHER" id="PTHR48021">
    <property type="match status" value="1"/>
</dbReference>
<feature type="transmembrane region" description="Helical" evidence="5">
    <location>
        <begin position="38"/>
        <end position="55"/>
    </location>
</feature>
<evidence type="ECO:0000256" key="5">
    <source>
        <dbReference type="SAM" id="Phobius"/>
    </source>
</evidence>
<evidence type="ECO:0000259" key="6">
    <source>
        <dbReference type="PROSITE" id="PS50850"/>
    </source>
</evidence>
<feature type="transmembrane region" description="Helical" evidence="5">
    <location>
        <begin position="94"/>
        <end position="112"/>
    </location>
</feature>
<proteinExistence type="predicted"/>
<accession>A0AAN7ZCW6</accession>
<protein>
    <recommendedName>
        <fullName evidence="6">Major facilitator superfamily (MFS) profile domain-containing protein</fullName>
    </recommendedName>
</protein>
<keyword evidence="3 5" id="KW-1133">Transmembrane helix</keyword>
<comment type="caution">
    <text evidence="7">The sequence shown here is derived from an EMBL/GenBank/DDBJ whole genome shotgun (WGS) entry which is preliminary data.</text>
</comment>
<dbReference type="SUPFAM" id="SSF103473">
    <property type="entry name" value="MFS general substrate transporter"/>
    <property type="match status" value="1"/>
</dbReference>
<evidence type="ECO:0000256" key="4">
    <source>
        <dbReference type="ARBA" id="ARBA00023136"/>
    </source>
</evidence>
<dbReference type="GO" id="GO:0022857">
    <property type="term" value="F:transmembrane transporter activity"/>
    <property type="evidence" value="ECO:0007669"/>
    <property type="project" value="InterPro"/>
</dbReference>
<keyword evidence="2 5" id="KW-0812">Transmembrane</keyword>
<dbReference type="InterPro" id="IPR005828">
    <property type="entry name" value="MFS_sugar_transport-like"/>
</dbReference>
<dbReference type="InterPro" id="IPR020846">
    <property type="entry name" value="MFS_dom"/>
</dbReference>
<dbReference type="InterPro" id="IPR036259">
    <property type="entry name" value="MFS_trans_sf"/>
</dbReference>
<organism evidence="7 8">
    <name type="scientific">Pyrocoelia pectoralis</name>
    <dbReference type="NCBI Taxonomy" id="417401"/>
    <lineage>
        <taxon>Eukaryota</taxon>
        <taxon>Metazoa</taxon>
        <taxon>Ecdysozoa</taxon>
        <taxon>Arthropoda</taxon>
        <taxon>Hexapoda</taxon>
        <taxon>Insecta</taxon>
        <taxon>Pterygota</taxon>
        <taxon>Neoptera</taxon>
        <taxon>Endopterygota</taxon>
        <taxon>Coleoptera</taxon>
        <taxon>Polyphaga</taxon>
        <taxon>Elateriformia</taxon>
        <taxon>Elateroidea</taxon>
        <taxon>Lampyridae</taxon>
        <taxon>Lampyrinae</taxon>
        <taxon>Pyrocoelia</taxon>
    </lineage>
</organism>
<evidence type="ECO:0000256" key="3">
    <source>
        <dbReference type="ARBA" id="ARBA00022989"/>
    </source>
</evidence>
<keyword evidence="8" id="KW-1185">Reference proteome</keyword>
<sequence>MDAIGRLNLLRLVALPSVVGWLLLALATNVPMLICGRLLTGIALVWIANPGSVYLTEISRKDVRGSFTSTCSLGASIGMVLVYIKGWYLSWRVVAWINIGYTIAFTLLLFLIPESPAWLISKGRINQAKKSLEWFHKYQPQPENKVNKFCKTSV</sequence>
<gene>
    <name evidence="7" type="ORF">RI129_013222</name>
</gene>
<name>A0AAN7ZCW6_9COLE</name>
<keyword evidence="4 5" id="KW-0472">Membrane</keyword>
<dbReference type="InterPro" id="IPR050549">
    <property type="entry name" value="MFS_Trehalose_Transporter"/>
</dbReference>